<evidence type="ECO:0000313" key="1">
    <source>
        <dbReference type="EMBL" id="GIY92888.1"/>
    </source>
</evidence>
<gene>
    <name evidence="1" type="ORF">CEXT_158141</name>
</gene>
<evidence type="ECO:0000313" key="2">
    <source>
        <dbReference type="Proteomes" id="UP001054945"/>
    </source>
</evidence>
<keyword evidence="2" id="KW-1185">Reference proteome</keyword>
<name>A0AAV4XEJ6_CAEEX</name>
<organism evidence="1 2">
    <name type="scientific">Caerostris extrusa</name>
    <name type="common">Bark spider</name>
    <name type="synonym">Caerostris bankana</name>
    <dbReference type="NCBI Taxonomy" id="172846"/>
    <lineage>
        <taxon>Eukaryota</taxon>
        <taxon>Metazoa</taxon>
        <taxon>Ecdysozoa</taxon>
        <taxon>Arthropoda</taxon>
        <taxon>Chelicerata</taxon>
        <taxon>Arachnida</taxon>
        <taxon>Araneae</taxon>
        <taxon>Araneomorphae</taxon>
        <taxon>Entelegynae</taxon>
        <taxon>Araneoidea</taxon>
        <taxon>Araneidae</taxon>
        <taxon>Caerostris</taxon>
    </lineage>
</organism>
<comment type="caution">
    <text evidence="1">The sequence shown here is derived from an EMBL/GenBank/DDBJ whole genome shotgun (WGS) entry which is preliminary data.</text>
</comment>
<sequence length="122" mass="14145">MLTLRPTQPGGPGLHSSVHTFVCLCVNSKISLLVKNQSIECKFTAENSQWKQDGCRKKCNFAQLQRKATFFSRHQLLRSIFFLYDDEERRHKNPEREHSVSTSNAEFHKTKKTTAVTYTKKI</sequence>
<dbReference type="AlphaFoldDB" id="A0AAV4XEJ6"/>
<accession>A0AAV4XEJ6</accession>
<dbReference type="Proteomes" id="UP001054945">
    <property type="component" value="Unassembled WGS sequence"/>
</dbReference>
<reference evidence="1 2" key="1">
    <citation type="submission" date="2021-06" db="EMBL/GenBank/DDBJ databases">
        <title>Caerostris extrusa draft genome.</title>
        <authorList>
            <person name="Kono N."/>
            <person name="Arakawa K."/>
        </authorList>
    </citation>
    <scope>NUCLEOTIDE SEQUENCE [LARGE SCALE GENOMIC DNA]</scope>
</reference>
<proteinExistence type="predicted"/>
<dbReference type="EMBL" id="BPLR01000207">
    <property type="protein sequence ID" value="GIY92888.1"/>
    <property type="molecule type" value="Genomic_DNA"/>
</dbReference>
<protein>
    <submittedName>
        <fullName evidence="1">Uncharacterized protein</fullName>
    </submittedName>
</protein>